<dbReference type="AlphaFoldDB" id="A0AAN7YE67"/>
<evidence type="ECO:0000256" key="4">
    <source>
        <dbReference type="ARBA" id="ARBA00022679"/>
    </source>
</evidence>
<feature type="transmembrane region" description="Helical" evidence="12">
    <location>
        <begin position="292"/>
        <end position="310"/>
    </location>
</feature>
<gene>
    <name evidence="13" type="ORF">LTR62_006892</name>
</gene>
<name>A0AAN7YE67_9PEZI</name>
<dbReference type="PROSITE" id="PS00379">
    <property type="entry name" value="CDP_ALCOHOL_P_TRANSF"/>
    <property type="match status" value="1"/>
</dbReference>
<evidence type="ECO:0000256" key="10">
    <source>
        <dbReference type="ARBA" id="ARBA00051857"/>
    </source>
</evidence>
<keyword evidence="4 11" id="KW-0808">Transferase</keyword>
<evidence type="ECO:0000256" key="11">
    <source>
        <dbReference type="RuleBase" id="RU003750"/>
    </source>
</evidence>
<comment type="subcellular location">
    <subcellularLocation>
        <location evidence="2">Endomembrane system</location>
        <topology evidence="2">Multi-pass membrane protein</topology>
    </subcellularLocation>
</comment>
<dbReference type="InterPro" id="IPR048254">
    <property type="entry name" value="CDP_ALCOHOL_P_TRANSF_CS"/>
</dbReference>
<comment type="pathway">
    <text evidence="8">Phospholipid metabolism; phosphatidylcholine biosynthesis; phosphatidylcholine from phosphocholine: step 2/2.</text>
</comment>
<dbReference type="FunFam" id="1.20.120.1760:FF:000012">
    <property type="entry name" value="sn-1,2-diacylglycerol cholinephosphotransferase"/>
    <property type="match status" value="1"/>
</dbReference>
<reference evidence="13" key="1">
    <citation type="submission" date="2023-08" db="EMBL/GenBank/DDBJ databases">
        <title>Black Yeasts Isolated from many extreme environments.</title>
        <authorList>
            <person name="Coleine C."/>
            <person name="Stajich J.E."/>
            <person name="Selbmann L."/>
        </authorList>
    </citation>
    <scope>NUCLEOTIDE SEQUENCE</scope>
    <source>
        <strain evidence="13">CCFEE 5401</strain>
    </source>
</reference>
<keyword evidence="7 12" id="KW-0472">Membrane</keyword>
<dbReference type="Gene3D" id="1.20.120.1760">
    <property type="match status" value="1"/>
</dbReference>
<accession>A0AAN7YE67</accession>
<dbReference type="InterPro" id="IPR014472">
    <property type="entry name" value="CHOPT"/>
</dbReference>
<evidence type="ECO:0000256" key="2">
    <source>
        <dbReference type="ARBA" id="ARBA00004127"/>
    </source>
</evidence>
<feature type="transmembrane region" description="Helical" evidence="12">
    <location>
        <begin position="260"/>
        <end position="280"/>
    </location>
</feature>
<dbReference type="EC" id="2.7.8.2" evidence="9"/>
<feature type="transmembrane region" description="Helical" evidence="12">
    <location>
        <begin position="322"/>
        <end position="339"/>
    </location>
</feature>
<protein>
    <recommendedName>
        <fullName evidence="9">diacylglycerol cholinephosphotransferase</fullName>
        <ecNumber evidence="9">2.7.8.2</ecNumber>
    </recommendedName>
</protein>
<comment type="similarity">
    <text evidence="3 11">Belongs to the CDP-alcohol phosphatidyltransferase class-I family.</text>
</comment>
<sequence length="414" mass="46259">MVYIRQQQLEKLNEYKYSGVDRSLLSRYVLKPYWWSQVIELFPLSMAPNAITLSGFGFVIANILTMLYYTPTMDQDCPRWVYASWSIGLFLYQTFDAIDGTQARRTGQSGPLGELFDHGVDALNTSLEVLLFSATMKFGQGWKTVLVLFASLLTFYVQTWDEYHTKTLTLGLISGPVEGILTLCVVYAVTAFKGAGYWQQSVMRAFGLPKMGFLPDAAYEMDFGEFYMVYGGLVLVFNTVESALNAMSARRKRGEPAAEALTGLIPFFAIWTIIVSYLALQPNILHNHLVPFVFYVGLVNAYSVGQMITAHLTKAKFPYQNVLILPLTYGILDALGPVLQDKIGLGWPSALGPDVYQVAYMFMCLGFAIGAYGSFVVDVIVTICDYLDIWCLRIKHPKTGQTSGSIEQVLKKQA</sequence>
<dbReference type="PANTHER" id="PTHR10414:SF37">
    <property type="entry name" value="BB IN A BOXCAR, ISOFORM C"/>
    <property type="match status" value="1"/>
</dbReference>
<evidence type="ECO:0000256" key="9">
    <source>
        <dbReference type="ARBA" id="ARBA00038987"/>
    </source>
</evidence>
<dbReference type="GO" id="GO:0012505">
    <property type="term" value="C:endomembrane system"/>
    <property type="evidence" value="ECO:0007669"/>
    <property type="project" value="UniProtKB-SubCell"/>
</dbReference>
<dbReference type="GO" id="GO:0016020">
    <property type="term" value="C:membrane"/>
    <property type="evidence" value="ECO:0007669"/>
    <property type="project" value="InterPro"/>
</dbReference>
<dbReference type="InterPro" id="IPR043130">
    <property type="entry name" value="CDP-OH_PTrfase_TM_dom"/>
</dbReference>
<comment type="cofactor">
    <cofactor evidence="1">
        <name>Mg(2+)</name>
        <dbReference type="ChEBI" id="CHEBI:18420"/>
    </cofactor>
</comment>
<dbReference type="PANTHER" id="PTHR10414">
    <property type="entry name" value="ETHANOLAMINEPHOSPHOTRANSFERASE"/>
    <property type="match status" value="1"/>
</dbReference>
<dbReference type="Pfam" id="PF01066">
    <property type="entry name" value="CDP-OH_P_transf"/>
    <property type="match status" value="1"/>
</dbReference>
<evidence type="ECO:0000256" key="6">
    <source>
        <dbReference type="ARBA" id="ARBA00022989"/>
    </source>
</evidence>
<feature type="transmembrane region" description="Helical" evidence="12">
    <location>
        <begin position="179"/>
        <end position="198"/>
    </location>
</feature>
<feature type="transmembrane region" description="Helical" evidence="12">
    <location>
        <begin position="141"/>
        <end position="159"/>
    </location>
</feature>
<dbReference type="PIRSF" id="PIRSF015665">
    <property type="entry name" value="CHOPT"/>
    <property type="match status" value="1"/>
</dbReference>
<evidence type="ECO:0000256" key="8">
    <source>
        <dbReference type="ARBA" id="ARBA00037890"/>
    </source>
</evidence>
<feature type="transmembrane region" description="Helical" evidence="12">
    <location>
        <begin position="359"/>
        <end position="387"/>
    </location>
</feature>
<comment type="caution">
    <text evidence="13">The sequence shown here is derived from an EMBL/GenBank/DDBJ whole genome shotgun (WGS) entry which is preliminary data.</text>
</comment>
<evidence type="ECO:0000313" key="13">
    <source>
        <dbReference type="EMBL" id="KAK5109541.1"/>
    </source>
</evidence>
<evidence type="ECO:0000256" key="12">
    <source>
        <dbReference type="SAM" id="Phobius"/>
    </source>
</evidence>
<proteinExistence type="inferred from homology"/>
<evidence type="ECO:0000256" key="3">
    <source>
        <dbReference type="ARBA" id="ARBA00010441"/>
    </source>
</evidence>
<dbReference type="EMBL" id="JAVRRL010000062">
    <property type="protein sequence ID" value="KAK5109541.1"/>
    <property type="molecule type" value="Genomic_DNA"/>
</dbReference>
<evidence type="ECO:0000256" key="1">
    <source>
        <dbReference type="ARBA" id="ARBA00001946"/>
    </source>
</evidence>
<keyword evidence="5 12" id="KW-0812">Transmembrane</keyword>
<dbReference type="GO" id="GO:0004142">
    <property type="term" value="F:diacylglycerol cholinephosphotransferase activity"/>
    <property type="evidence" value="ECO:0007669"/>
    <property type="project" value="UniProtKB-EC"/>
</dbReference>
<evidence type="ECO:0000256" key="7">
    <source>
        <dbReference type="ARBA" id="ARBA00023136"/>
    </source>
</evidence>
<dbReference type="InterPro" id="IPR000462">
    <property type="entry name" value="CDP-OH_P_trans"/>
</dbReference>
<evidence type="ECO:0000256" key="5">
    <source>
        <dbReference type="ARBA" id="ARBA00022692"/>
    </source>
</evidence>
<dbReference type="Proteomes" id="UP001310890">
    <property type="component" value="Unassembled WGS sequence"/>
</dbReference>
<organism evidence="13 14">
    <name type="scientific">Meristemomyces frigidus</name>
    <dbReference type="NCBI Taxonomy" id="1508187"/>
    <lineage>
        <taxon>Eukaryota</taxon>
        <taxon>Fungi</taxon>
        <taxon>Dikarya</taxon>
        <taxon>Ascomycota</taxon>
        <taxon>Pezizomycotina</taxon>
        <taxon>Dothideomycetes</taxon>
        <taxon>Dothideomycetidae</taxon>
        <taxon>Mycosphaerellales</taxon>
        <taxon>Teratosphaeriaceae</taxon>
        <taxon>Meristemomyces</taxon>
    </lineage>
</organism>
<keyword evidence="6 12" id="KW-1133">Transmembrane helix</keyword>
<comment type="catalytic activity">
    <reaction evidence="10">
        <text>CDP-N,N-dimethylethanolamine + a 1,2-diacyl-sn-glycerol = a 1,2-diacyl-sn-glycero-3-phospho-N,N-dimethylethanolamine + CMP + H(+)</text>
        <dbReference type="Rhea" id="RHEA:33775"/>
        <dbReference type="ChEBI" id="CHEBI:15378"/>
        <dbReference type="ChEBI" id="CHEBI:17815"/>
        <dbReference type="ChEBI" id="CHEBI:60377"/>
        <dbReference type="ChEBI" id="CHEBI:64572"/>
        <dbReference type="ChEBI" id="CHEBI:65117"/>
    </reaction>
    <physiologicalReaction direction="left-to-right" evidence="10">
        <dbReference type="Rhea" id="RHEA:33776"/>
    </physiologicalReaction>
</comment>
<evidence type="ECO:0000313" key="14">
    <source>
        <dbReference type="Proteomes" id="UP001310890"/>
    </source>
</evidence>
<feature type="transmembrane region" description="Helical" evidence="12">
    <location>
        <begin position="50"/>
        <end position="69"/>
    </location>
</feature>